<evidence type="ECO:0000256" key="1">
    <source>
        <dbReference type="SAM" id="SignalP"/>
    </source>
</evidence>
<dbReference type="EMBL" id="GGEC01065471">
    <property type="protein sequence ID" value="MBX45955.1"/>
    <property type="molecule type" value="Transcribed_RNA"/>
</dbReference>
<reference evidence="2" key="1">
    <citation type="submission" date="2018-02" db="EMBL/GenBank/DDBJ databases">
        <title>Rhizophora mucronata_Transcriptome.</title>
        <authorList>
            <person name="Meera S.P."/>
            <person name="Sreeshan A."/>
            <person name="Augustine A."/>
        </authorList>
    </citation>
    <scope>NUCLEOTIDE SEQUENCE</scope>
    <source>
        <tissue evidence="2">Leaf</tissue>
    </source>
</reference>
<protein>
    <submittedName>
        <fullName evidence="2">Uncharacterized protein</fullName>
    </submittedName>
</protein>
<feature type="chain" id="PRO_5015160233" evidence="1">
    <location>
        <begin position="21"/>
        <end position="51"/>
    </location>
</feature>
<dbReference type="AlphaFoldDB" id="A0A2P2NU01"/>
<keyword evidence="1" id="KW-0732">Signal</keyword>
<proteinExistence type="predicted"/>
<evidence type="ECO:0000313" key="2">
    <source>
        <dbReference type="EMBL" id="MBX45955.1"/>
    </source>
</evidence>
<feature type="signal peptide" evidence="1">
    <location>
        <begin position="1"/>
        <end position="20"/>
    </location>
</feature>
<name>A0A2P2NU01_RHIMU</name>
<accession>A0A2P2NU01</accession>
<sequence>MFCFFCVPIFSAFIPHTSRASSVCIMGVLHHPMGWLDGIVTFGWDDNTSPY</sequence>
<organism evidence="2">
    <name type="scientific">Rhizophora mucronata</name>
    <name type="common">Asiatic mangrove</name>
    <dbReference type="NCBI Taxonomy" id="61149"/>
    <lineage>
        <taxon>Eukaryota</taxon>
        <taxon>Viridiplantae</taxon>
        <taxon>Streptophyta</taxon>
        <taxon>Embryophyta</taxon>
        <taxon>Tracheophyta</taxon>
        <taxon>Spermatophyta</taxon>
        <taxon>Magnoliopsida</taxon>
        <taxon>eudicotyledons</taxon>
        <taxon>Gunneridae</taxon>
        <taxon>Pentapetalae</taxon>
        <taxon>rosids</taxon>
        <taxon>fabids</taxon>
        <taxon>Malpighiales</taxon>
        <taxon>Rhizophoraceae</taxon>
        <taxon>Rhizophora</taxon>
    </lineage>
</organism>